<evidence type="ECO:0000256" key="1">
    <source>
        <dbReference type="SAM" id="Phobius"/>
    </source>
</evidence>
<dbReference type="Proteomes" id="UP001597086">
    <property type="component" value="Unassembled WGS sequence"/>
</dbReference>
<keyword evidence="1" id="KW-1133">Transmembrane helix</keyword>
<keyword evidence="1" id="KW-0472">Membrane</keyword>
<evidence type="ECO:0000313" key="3">
    <source>
        <dbReference type="Proteomes" id="UP001597086"/>
    </source>
</evidence>
<protein>
    <submittedName>
        <fullName evidence="2">Uncharacterized protein</fullName>
    </submittedName>
</protein>
<name>A0ABW3KQ41_9FLAO</name>
<feature type="transmembrane region" description="Helical" evidence="1">
    <location>
        <begin position="12"/>
        <end position="38"/>
    </location>
</feature>
<gene>
    <name evidence="2" type="ORF">ACFQ13_08310</name>
</gene>
<feature type="transmembrane region" description="Helical" evidence="1">
    <location>
        <begin position="86"/>
        <end position="107"/>
    </location>
</feature>
<reference evidence="3" key="1">
    <citation type="journal article" date="2019" name="Int. J. Syst. Evol. Microbiol.">
        <title>The Global Catalogue of Microorganisms (GCM) 10K type strain sequencing project: providing services to taxonomists for standard genome sequencing and annotation.</title>
        <authorList>
            <consortium name="The Broad Institute Genomics Platform"/>
            <consortium name="The Broad Institute Genome Sequencing Center for Infectious Disease"/>
            <person name="Wu L."/>
            <person name="Ma J."/>
        </authorList>
    </citation>
    <scope>NUCLEOTIDE SEQUENCE [LARGE SCALE GENOMIC DNA]</scope>
    <source>
        <strain evidence="3">CCUG 56098</strain>
    </source>
</reference>
<proteinExistence type="predicted"/>
<sequence>MRHNLLHFSITIVLAFLFALFLPWWSVMLAAIGAAFLVPLKKATVFFIPFLGIFLLWLLWSYYLSAANNFIMAKRIAVLLPLEGNPYLLMVVTGIIGGLAAGIAGIFGTQLRRLIKK</sequence>
<organism evidence="2 3">
    <name type="scientific">Winogradskyella rapida</name>
    <dbReference type="NCBI Taxonomy" id="549701"/>
    <lineage>
        <taxon>Bacteria</taxon>
        <taxon>Pseudomonadati</taxon>
        <taxon>Bacteroidota</taxon>
        <taxon>Flavobacteriia</taxon>
        <taxon>Flavobacteriales</taxon>
        <taxon>Flavobacteriaceae</taxon>
        <taxon>Winogradskyella</taxon>
    </lineage>
</organism>
<dbReference type="RefSeq" id="WP_386116135.1">
    <property type="nucleotide sequence ID" value="NZ_JBHTKM010000063.1"/>
</dbReference>
<feature type="transmembrane region" description="Helical" evidence="1">
    <location>
        <begin position="45"/>
        <end position="66"/>
    </location>
</feature>
<comment type="caution">
    <text evidence="2">The sequence shown here is derived from an EMBL/GenBank/DDBJ whole genome shotgun (WGS) entry which is preliminary data.</text>
</comment>
<keyword evidence="1" id="KW-0812">Transmembrane</keyword>
<keyword evidence="3" id="KW-1185">Reference proteome</keyword>
<dbReference type="EMBL" id="JBHTKM010000063">
    <property type="protein sequence ID" value="MFD1015916.1"/>
    <property type="molecule type" value="Genomic_DNA"/>
</dbReference>
<evidence type="ECO:0000313" key="2">
    <source>
        <dbReference type="EMBL" id="MFD1015916.1"/>
    </source>
</evidence>
<accession>A0ABW3KQ41</accession>